<name>A0A4C1YJX5_EUMVA</name>
<comment type="caution">
    <text evidence="1">The sequence shown here is derived from an EMBL/GenBank/DDBJ whole genome shotgun (WGS) entry which is preliminary data.</text>
</comment>
<dbReference type="EMBL" id="BGZK01001216">
    <property type="protein sequence ID" value="GBP74635.1"/>
    <property type="molecule type" value="Genomic_DNA"/>
</dbReference>
<keyword evidence="2" id="KW-1185">Reference proteome</keyword>
<dbReference type="AlphaFoldDB" id="A0A4C1YJX5"/>
<dbReference type="Proteomes" id="UP000299102">
    <property type="component" value="Unassembled WGS sequence"/>
</dbReference>
<organism evidence="1 2">
    <name type="scientific">Eumeta variegata</name>
    <name type="common">Bagworm moth</name>
    <name type="synonym">Eumeta japonica</name>
    <dbReference type="NCBI Taxonomy" id="151549"/>
    <lineage>
        <taxon>Eukaryota</taxon>
        <taxon>Metazoa</taxon>
        <taxon>Ecdysozoa</taxon>
        <taxon>Arthropoda</taxon>
        <taxon>Hexapoda</taxon>
        <taxon>Insecta</taxon>
        <taxon>Pterygota</taxon>
        <taxon>Neoptera</taxon>
        <taxon>Endopterygota</taxon>
        <taxon>Lepidoptera</taxon>
        <taxon>Glossata</taxon>
        <taxon>Ditrysia</taxon>
        <taxon>Tineoidea</taxon>
        <taxon>Psychidae</taxon>
        <taxon>Oiketicinae</taxon>
        <taxon>Eumeta</taxon>
    </lineage>
</organism>
<evidence type="ECO:0000313" key="2">
    <source>
        <dbReference type="Proteomes" id="UP000299102"/>
    </source>
</evidence>
<sequence length="110" mass="12345">MLSAASQPPDVNRLSHVICNIKIRPTPRLEIDLLPLPPFISLLDRRRLRFISQVSSAKRKSVVLHSVAGLHGYATRDELLLRLAAVAFLRSCQAHRAFFRRFLTSLATGS</sequence>
<proteinExistence type="predicted"/>
<reference evidence="1 2" key="1">
    <citation type="journal article" date="2019" name="Commun. Biol.">
        <title>The bagworm genome reveals a unique fibroin gene that provides high tensile strength.</title>
        <authorList>
            <person name="Kono N."/>
            <person name="Nakamura H."/>
            <person name="Ohtoshi R."/>
            <person name="Tomita M."/>
            <person name="Numata K."/>
            <person name="Arakawa K."/>
        </authorList>
    </citation>
    <scope>NUCLEOTIDE SEQUENCE [LARGE SCALE GENOMIC DNA]</scope>
</reference>
<evidence type="ECO:0000313" key="1">
    <source>
        <dbReference type="EMBL" id="GBP74635.1"/>
    </source>
</evidence>
<accession>A0A4C1YJX5</accession>
<gene>
    <name evidence="1" type="ORF">EVAR_90773_1</name>
</gene>
<protein>
    <submittedName>
        <fullName evidence="1">Uncharacterized protein</fullName>
    </submittedName>
</protein>